<evidence type="ECO:0000313" key="9">
    <source>
        <dbReference type="Proteomes" id="UP000008631"/>
    </source>
</evidence>
<dbReference type="Gene3D" id="1.10.510.10">
    <property type="entry name" value="Transferase(Phosphotransferase) domain 1"/>
    <property type="match status" value="1"/>
</dbReference>
<sequence length="385" mass="41394">MINTEFNGLYQIEGDLAKSRKAWIYRARHVETGQPAAIKVLRPCSLPGEKLEARFEREFHVLRTLNHPNIVRVFQTGLTSNGLLYFAMELVNGETLGQRIERMGPMLPTTVIPYLDQIAQALDAAHQLGIVHRDINPNNILLHVEPDGRETVKVLDFGLAKVIQVANEGETSDMPASPGITADGVSVGTPAYMSPEQVKGVAVEPRSDIYSLGATLYTLLTGRPPFIKPTDFETMVAHVTEDPPPFPNRTGLAPSAVEIVVMEAMAKSPDNRPATAGELARRFRQAVQGSGSSTSSYGFGSGSPSFDSARRLEPVPVTRSNPAASHDPRADWRGDPRVASSDATTSPHAHSVGSVGLDGGNWLVPVGLVVVGLVLVVGLLVVLFS</sequence>
<feature type="region of interest" description="Disordered" evidence="5">
    <location>
        <begin position="285"/>
        <end position="350"/>
    </location>
</feature>
<keyword evidence="6" id="KW-0812">Transmembrane</keyword>
<evidence type="ECO:0000256" key="4">
    <source>
        <dbReference type="ARBA" id="ARBA00022840"/>
    </source>
</evidence>
<dbReference type="RefSeq" id="WP_013565091.1">
    <property type="nucleotide sequence ID" value="NC_014962.1"/>
</dbReference>
<keyword evidence="9" id="KW-1185">Reference proteome</keyword>
<dbReference type="GO" id="GO:0005524">
    <property type="term" value="F:ATP binding"/>
    <property type="evidence" value="ECO:0007669"/>
    <property type="project" value="UniProtKB-KW"/>
</dbReference>
<keyword evidence="2" id="KW-0547">Nucleotide-binding</keyword>
<keyword evidence="4" id="KW-0067">ATP-binding</keyword>
<accession>E8R546</accession>
<dbReference type="InterPro" id="IPR000719">
    <property type="entry name" value="Prot_kinase_dom"/>
</dbReference>
<feature type="compositionally biased region" description="Low complexity" evidence="5">
    <location>
        <begin position="289"/>
        <end position="307"/>
    </location>
</feature>
<reference evidence="8 9" key="2">
    <citation type="journal article" date="2011" name="Stand. Genomic Sci.">
        <title>Complete genome sequence of Isosphaera pallida type strain (IS1B).</title>
        <authorList>
            <consortium name="US DOE Joint Genome Institute (JGI-PGF)"/>
            <person name="Goker M."/>
            <person name="Cleland D."/>
            <person name="Saunders E."/>
            <person name="Lapidus A."/>
            <person name="Nolan M."/>
            <person name="Lucas S."/>
            <person name="Hammon N."/>
            <person name="Deshpande S."/>
            <person name="Cheng J.F."/>
            <person name="Tapia R."/>
            <person name="Han C."/>
            <person name="Goodwin L."/>
            <person name="Pitluck S."/>
            <person name="Liolios K."/>
            <person name="Pagani I."/>
            <person name="Ivanova N."/>
            <person name="Mavromatis K."/>
            <person name="Pati A."/>
            <person name="Chen A."/>
            <person name="Palaniappan K."/>
            <person name="Land M."/>
            <person name="Hauser L."/>
            <person name="Chang Y.J."/>
            <person name="Jeffries C.D."/>
            <person name="Detter J.C."/>
            <person name="Beck B."/>
            <person name="Woyke T."/>
            <person name="Bristow J."/>
            <person name="Eisen J.A."/>
            <person name="Markowitz V."/>
            <person name="Hugenholtz P."/>
            <person name="Kyrpides N.C."/>
            <person name="Klenk H.P."/>
        </authorList>
    </citation>
    <scope>NUCLEOTIDE SEQUENCE [LARGE SCALE GENOMIC DNA]</scope>
    <source>
        <strain evidence="9">ATCC 43644 / DSM 9630 / IS1B</strain>
    </source>
</reference>
<dbReference type="HOGENOM" id="CLU_000288_63_44_0"/>
<dbReference type="KEGG" id="ipa:Isop_2225"/>
<dbReference type="Pfam" id="PF00069">
    <property type="entry name" value="Pkinase"/>
    <property type="match status" value="1"/>
</dbReference>
<feature type="transmembrane region" description="Helical" evidence="6">
    <location>
        <begin position="362"/>
        <end position="384"/>
    </location>
</feature>
<keyword evidence="6" id="KW-1133">Transmembrane helix</keyword>
<proteinExistence type="predicted"/>
<evidence type="ECO:0000256" key="6">
    <source>
        <dbReference type="SAM" id="Phobius"/>
    </source>
</evidence>
<reference key="1">
    <citation type="submission" date="2010-11" db="EMBL/GenBank/DDBJ databases">
        <title>The complete sequence of chromosome of Isophaera pallida ATCC 43644.</title>
        <authorList>
            <consortium name="US DOE Joint Genome Institute (JGI-PGF)"/>
            <person name="Lucas S."/>
            <person name="Copeland A."/>
            <person name="Lapidus A."/>
            <person name="Bruce D."/>
            <person name="Goodwin L."/>
            <person name="Pitluck S."/>
            <person name="Kyrpides N."/>
            <person name="Mavromatis K."/>
            <person name="Pagani I."/>
            <person name="Ivanova N."/>
            <person name="Saunders E."/>
            <person name="Brettin T."/>
            <person name="Detter J.C."/>
            <person name="Han C."/>
            <person name="Tapia R."/>
            <person name="Land M."/>
            <person name="Hauser L."/>
            <person name="Markowitz V."/>
            <person name="Cheng J.-F."/>
            <person name="Hugenholtz P."/>
            <person name="Woyke T."/>
            <person name="Wu D."/>
            <person name="Eisen J.A."/>
        </authorList>
    </citation>
    <scope>NUCLEOTIDE SEQUENCE</scope>
    <source>
        <strain>ATCC 43644</strain>
    </source>
</reference>
<evidence type="ECO:0000259" key="7">
    <source>
        <dbReference type="PROSITE" id="PS50011"/>
    </source>
</evidence>
<dbReference type="GO" id="GO:0004674">
    <property type="term" value="F:protein serine/threonine kinase activity"/>
    <property type="evidence" value="ECO:0007669"/>
    <property type="project" value="UniProtKB-KW"/>
</dbReference>
<dbReference type="InterPro" id="IPR011009">
    <property type="entry name" value="Kinase-like_dom_sf"/>
</dbReference>
<evidence type="ECO:0000256" key="2">
    <source>
        <dbReference type="ARBA" id="ARBA00022741"/>
    </source>
</evidence>
<feature type="domain" description="Protein kinase" evidence="7">
    <location>
        <begin position="10"/>
        <end position="284"/>
    </location>
</feature>
<dbReference type="PROSITE" id="PS50011">
    <property type="entry name" value="PROTEIN_KINASE_DOM"/>
    <property type="match status" value="1"/>
</dbReference>
<evidence type="ECO:0000256" key="5">
    <source>
        <dbReference type="SAM" id="MobiDB-lite"/>
    </source>
</evidence>
<dbReference type="STRING" id="575540.Isop_2225"/>
<protein>
    <submittedName>
        <fullName evidence="8">Serine/threonine protein kinase</fullName>
    </submittedName>
</protein>
<keyword evidence="8" id="KW-0723">Serine/threonine-protein kinase</keyword>
<evidence type="ECO:0000313" key="8">
    <source>
        <dbReference type="EMBL" id="ADV62803.1"/>
    </source>
</evidence>
<dbReference type="Gene3D" id="3.30.200.20">
    <property type="entry name" value="Phosphorylase Kinase, domain 1"/>
    <property type="match status" value="1"/>
</dbReference>
<dbReference type="EMBL" id="CP002353">
    <property type="protein sequence ID" value="ADV62803.1"/>
    <property type="molecule type" value="Genomic_DNA"/>
</dbReference>
<dbReference type="InParanoid" id="E8R546"/>
<dbReference type="SUPFAM" id="SSF56112">
    <property type="entry name" value="Protein kinase-like (PK-like)"/>
    <property type="match status" value="1"/>
</dbReference>
<dbReference type="PANTHER" id="PTHR43289:SF6">
    <property type="entry name" value="SERINE_THREONINE-PROTEIN KINASE NEKL-3"/>
    <property type="match status" value="1"/>
</dbReference>
<keyword evidence="3 8" id="KW-0418">Kinase</keyword>
<dbReference type="PANTHER" id="PTHR43289">
    <property type="entry name" value="MITOGEN-ACTIVATED PROTEIN KINASE KINASE KINASE 20-RELATED"/>
    <property type="match status" value="1"/>
</dbReference>
<dbReference type="Proteomes" id="UP000008631">
    <property type="component" value="Chromosome"/>
</dbReference>
<evidence type="ECO:0000256" key="1">
    <source>
        <dbReference type="ARBA" id="ARBA00022679"/>
    </source>
</evidence>
<organism evidence="8 9">
    <name type="scientific">Isosphaera pallida (strain ATCC 43644 / DSM 9630 / IS1B)</name>
    <dbReference type="NCBI Taxonomy" id="575540"/>
    <lineage>
        <taxon>Bacteria</taxon>
        <taxon>Pseudomonadati</taxon>
        <taxon>Planctomycetota</taxon>
        <taxon>Planctomycetia</taxon>
        <taxon>Isosphaerales</taxon>
        <taxon>Isosphaeraceae</taxon>
        <taxon>Isosphaera</taxon>
    </lineage>
</organism>
<dbReference type="AlphaFoldDB" id="E8R546"/>
<name>E8R546_ISOPI</name>
<dbReference type="CDD" id="cd14014">
    <property type="entry name" value="STKc_PknB_like"/>
    <property type="match status" value="1"/>
</dbReference>
<keyword evidence="6" id="KW-0472">Membrane</keyword>
<dbReference type="eggNOG" id="COG0515">
    <property type="taxonomic scope" value="Bacteria"/>
</dbReference>
<keyword evidence="1" id="KW-0808">Transferase</keyword>
<evidence type="ECO:0000256" key="3">
    <source>
        <dbReference type="ARBA" id="ARBA00022777"/>
    </source>
</evidence>
<feature type="compositionally biased region" description="Basic and acidic residues" evidence="5">
    <location>
        <begin position="326"/>
        <end position="336"/>
    </location>
</feature>
<gene>
    <name evidence="8" type="ordered locus">Isop_2225</name>
</gene>